<feature type="region of interest" description="Disordered" evidence="1">
    <location>
        <begin position="1"/>
        <end position="28"/>
    </location>
</feature>
<evidence type="ECO:0000313" key="2">
    <source>
        <dbReference type="EMBL" id="KAB2812995.1"/>
    </source>
</evidence>
<reference evidence="2 3" key="1">
    <citation type="submission" date="2019-09" db="EMBL/GenBank/DDBJ databases">
        <title>Pimelobacter sp. isolated from Paulinella.</title>
        <authorList>
            <person name="Jeong S.E."/>
        </authorList>
    </citation>
    <scope>NUCLEOTIDE SEQUENCE [LARGE SCALE GENOMIC DNA]</scope>
    <source>
        <strain evidence="2 3">Pch-N</strain>
    </source>
</reference>
<protein>
    <submittedName>
        <fullName evidence="2">GrpB family protein</fullName>
    </submittedName>
</protein>
<proteinExistence type="predicted"/>
<dbReference type="InterPro" id="IPR043519">
    <property type="entry name" value="NT_sf"/>
</dbReference>
<comment type="caution">
    <text evidence="2">The sequence shown here is derived from an EMBL/GenBank/DDBJ whole genome shotgun (WGS) entry which is preliminary data.</text>
</comment>
<dbReference type="PANTHER" id="PTHR34822:SF1">
    <property type="entry name" value="GRPB FAMILY PROTEIN"/>
    <property type="match status" value="1"/>
</dbReference>
<dbReference type="EMBL" id="WBVM01000001">
    <property type="protein sequence ID" value="KAB2812995.1"/>
    <property type="molecule type" value="Genomic_DNA"/>
</dbReference>
<evidence type="ECO:0000313" key="3">
    <source>
        <dbReference type="Proteomes" id="UP000449906"/>
    </source>
</evidence>
<organism evidence="2 3">
    <name type="scientific">Nocardioides simplex</name>
    <name type="common">Arthrobacter simplex</name>
    <dbReference type="NCBI Taxonomy" id="2045"/>
    <lineage>
        <taxon>Bacteria</taxon>
        <taxon>Bacillati</taxon>
        <taxon>Actinomycetota</taxon>
        <taxon>Actinomycetes</taxon>
        <taxon>Propionibacteriales</taxon>
        <taxon>Nocardioidaceae</taxon>
        <taxon>Pimelobacter</taxon>
    </lineage>
</organism>
<sequence length="217" mass="23531">MPSRHDIVTFHDPPVPPGASPWVPGSGPSPDVRVVEPDPAWPDQFADLAATVVRALGWRALVIEHVGSTAVPGLPAKPVIDIDLVVADAGDERSYVPALEEAGFELRVREPWWFEHRLLRPRADAGLPACHLHVFGPDSPEVVRHRLFRDWLRGNPDECARYAEAKRAAADAATAAGEHAMQYNARKERVVRAIYARMFAATGLTDDSVGDGGSVGA</sequence>
<dbReference type="Pfam" id="PF04229">
    <property type="entry name" value="GrpB"/>
    <property type="match status" value="1"/>
</dbReference>
<accession>A0A7J5E414</accession>
<dbReference type="PANTHER" id="PTHR34822">
    <property type="entry name" value="GRPB DOMAIN PROTEIN (AFU_ORTHOLOGUE AFUA_1G01530)"/>
    <property type="match status" value="1"/>
</dbReference>
<gene>
    <name evidence="2" type="ORF">F9L07_14955</name>
</gene>
<dbReference type="RefSeq" id="WP_151580312.1">
    <property type="nucleotide sequence ID" value="NZ_WBVM01000001.1"/>
</dbReference>
<dbReference type="Gene3D" id="3.30.460.10">
    <property type="entry name" value="Beta Polymerase, domain 2"/>
    <property type="match status" value="1"/>
</dbReference>
<evidence type="ECO:0000256" key="1">
    <source>
        <dbReference type="SAM" id="MobiDB-lite"/>
    </source>
</evidence>
<name>A0A7J5E414_NOCSI</name>
<dbReference type="Proteomes" id="UP000449906">
    <property type="component" value="Unassembled WGS sequence"/>
</dbReference>
<dbReference type="SUPFAM" id="SSF81301">
    <property type="entry name" value="Nucleotidyltransferase"/>
    <property type="match status" value="1"/>
</dbReference>
<dbReference type="InterPro" id="IPR007344">
    <property type="entry name" value="GrpB/CoaE"/>
</dbReference>
<dbReference type="AlphaFoldDB" id="A0A7J5E414"/>